<keyword evidence="1" id="KW-0472">Membrane</keyword>
<reference evidence="2 3" key="1">
    <citation type="submission" date="2018-10" db="EMBL/GenBank/DDBJ databases">
        <title>Isolation from cow dung.</title>
        <authorList>
            <person name="Ling L."/>
        </authorList>
    </citation>
    <scope>NUCLEOTIDE SEQUENCE [LARGE SCALE GENOMIC DNA]</scope>
    <source>
        <strain evidence="2 3">NEAU-LL90</strain>
    </source>
</reference>
<keyword evidence="3" id="KW-1185">Reference proteome</keyword>
<evidence type="ECO:0000313" key="3">
    <source>
        <dbReference type="Proteomes" id="UP000279275"/>
    </source>
</evidence>
<comment type="caution">
    <text evidence="2">The sequence shown here is derived from an EMBL/GenBank/DDBJ whole genome shotgun (WGS) entry which is preliminary data.</text>
</comment>
<protein>
    <submittedName>
        <fullName evidence="2">DUF2537 domain-containing protein</fullName>
    </submittedName>
</protein>
<name>A0A3M2L5C5_9NOCA</name>
<dbReference type="Proteomes" id="UP000279275">
    <property type="component" value="Unassembled WGS sequence"/>
</dbReference>
<evidence type="ECO:0000256" key="1">
    <source>
        <dbReference type="SAM" id="Phobius"/>
    </source>
</evidence>
<gene>
    <name evidence="2" type="ORF">EBN03_25035</name>
</gene>
<organism evidence="2 3">
    <name type="scientific">Nocardia stercoris</name>
    <dbReference type="NCBI Taxonomy" id="2483361"/>
    <lineage>
        <taxon>Bacteria</taxon>
        <taxon>Bacillati</taxon>
        <taxon>Actinomycetota</taxon>
        <taxon>Actinomycetes</taxon>
        <taxon>Mycobacteriales</taxon>
        <taxon>Nocardiaceae</taxon>
        <taxon>Nocardia</taxon>
    </lineage>
</organism>
<evidence type="ECO:0000313" key="2">
    <source>
        <dbReference type="EMBL" id="RMI29738.1"/>
    </source>
</evidence>
<feature type="transmembrane region" description="Helical" evidence="1">
    <location>
        <begin position="37"/>
        <end position="58"/>
    </location>
</feature>
<proteinExistence type="predicted"/>
<dbReference type="EMBL" id="RFFH01000013">
    <property type="protein sequence ID" value="RMI29738.1"/>
    <property type="molecule type" value="Genomic_DNA"/>
</dbReference>
<dbReference type="Pfam" id="PF10801">
    <property type="entry name" value="DUF2537"/>
    <property type="match status" value="1"/>
</dbReference>
<feature type="transmembrane region" description="Helical" evidence="1">
    <location>
        <begin position="65"/>
        <end position="86"/>
    </location>
</feature>
<sequence length="89" mass="9196">MEAPEPTPWSAGLAVAAFVAALTAAAVYSFADALAQVNWLLAIAINVVAAVGATPTLWRWRGIRVVRWIIAGAGAGVLLGWLVTVIGNV</sequence>
<keyword evidence="1" id="KW-1133">Transmembrane helix</keyword>
<keyword evidence="1" id="KW-0812">Transmembrane</keyword>
<dbReference type="InterPro" id="IPR024244">
    <property type="entry name" value="DUF2537"/>
</dbReference>
<feature type="transmembrane region" description="Helical" evidence="1">
    <location>
        <begin position="12"/>
        <end position="31"/>
    </location>
</feature>
<dbReference type="AlphaFoldDB" id="A0A3M2L5C5"/>
<accession>A0A3M2L5C5</accession>